<feature type="domain" description="PDZ" evidence="13">
    <location>
        <begin position="182"/>
        <end position="275"/>
    </location>
</feature>
<dbReference type="GO" id="GO:0051301">
    <property type="term" value="P:cell division"/>
    <property type="evidence" value="ECO:0007669"/>
    <property type="project" value="UniProtKB-KW"/>
</dbReference>
<reference evidence="15" key="3">
    <citation type="submission" date="2025-09" db="UniProtKB">
        <authorList>
            <consortium name="Ensembl"/>
        </authorList>
    </citation>
    <scope>IDENTIFICATION</scope>
</reference>
<evidence type="ECO:0000256" key="4">
    <source>
        <dbReference type="ARBA" id="ARBA00008625"/>
    </source>
</evidence>
<keyword evidence="6" id="KW-1003">Cell membrane</keyword>
<reference evidence="15 16" key="1">
    <citation type="submission" date="2020-02" db="EMBL/GenBank/DDBJ databases">
        <title>Esox lucius (northern pike) genome, fEsoLuc1, primary haplotype.</title>
        <authorList>
            <person name="Myers G."/>
            <person name="Karagic N."/>
            <person name="Meyer A."/>
            <person name="Pippel M."/>
            <person name="Reichard M."/>
            <person name="Winkler S."/>
            <person name="Tracey A."/>
            <person name="Sims Y."/>
            <person name="Howe K."/>
            <person name="Rhie A."/>
            <person name="Formenti G."/>
            <person name="Durbin R."/>
            <person name="Fedrigo O."/>
            <person name="Jarvis E.D."/>
        </authorList>
    </citation>
    <scope>NUCLEOTIDE SEQUENCE [LARGE SCALE GENOMIC DNA]</scope>
</reference>
<protein>
    <submittedName>
        <fullName evidence="15">Uncharacterized protein</fullName>
    </submittedName>
</protein>
<keyword evidence="8" id="KW-0132">Cell division</keyword>
<comment type="subcellular location">
    <subcellularLocation>
        <location evidence="2">Cell junction</location>
        <location evidence="2">Tight junction</location>
    </subcellularLocation>
    <subcellularLocation>
        <location evidence="1">Cell membrane</location>
    </subcellularLocation>
    <subcellularLocation>
        <location evidence="3">Cytoplasm</location>
    </subcellularLocation>
</comment>
<dbReference type="PROSITE" id="PS51745">
    <property type="entry name" value="PB1"/>
    <property type="match status" value="1"/>
</dbReference>
<dbReference type="GO" id="GO:0005938">
    <property type="term" value="C:cell cortex"/>
    <property type="evidence" value="ECO:0007669"/>
    <property type="project" value="TreeGrafter"/>
</dbReference>
<dbReference type="GO" id="GO:0007098">
    <property type="term" value="P:centrosome cycle"/>
    <property type="evidence" value="ECO:0007669"/>
    <property type="project" value="TreeGrafter"/>
</dbReference>
<evidence type="ECO:0000256" key="11">
    <source>
        <dbReference type="ARBA" id="ARBA00023306"/>
    </source>
</evidence>
<reference evidence="15" key="2">
    <citation type="submission" date="2025-08" db="UniProtKB">
        <authorList>
            <consortium name="Ensembl"/>
        </authorList>
    </citation>
    <scope>IDENTIFICATION</scope>
</reference>
<dbReference type="SUPFAM" id="SSF50156">
    <property type="entry name" value="PDZ domain-like"/>
    <property type="match status" value="1"/>
</dbReference>
<keyword evidence="9" id="KW-0965">Cell junction</keyword>
<dbReference type="PROSITE" id="PS50106">
    <property type="entry name" value="PDZ"/>
    <property type="match status" value="1"/>
</dbReference>
<evidence type="ECO:0000256" key="2">
    <source>
        <dbReference type="ARBA" id="ARBA00004435"/>
    </source>
</evidence>
<keyword evidence="7" id="KW-0963">Cytoplasm</keyword>
<dbReference type="AlphaFoldDB" id="A0AAY5KF30"/>
<evidence type="ECO:0000256" key="10">
    <source>
        <dbReference type="ARBA" id="ARBA00023136"/>
    </source>
</evidence>
<keyword evidence="5" id="KW-0796">Tight junction</keyword>
<dbReference type="GO" id="GO:0016324">
    <property type="term" value="C:apical plasma membrane"/>
    <property type="evidence" value="ECO:0007669"/>
    <property type="project" value="TreeGrafter"/>
</dbReference>
<evidence type="ECO:0000256" key="1">
    <source>
        <dbReference type="ARBA" id="ARBA00004236"/>
    </source>
</evidence>
<feature type="region of interest" description="Disordered" evidence="12">
    <location>
        <begin position="1"/>
        <end position="22"/>
    </location>
</feature>
<feature type="compositionally biased region" description="Basic and acidic residues" evidence="12">
    <location>
        <begin position="9"/>
        <end position="18"/>
    </location>
</feature>
<dbReference type="Gene3D" id="2.30.42.10">
    <property type="match status" value="1"/>
</dbReference>
<evidence type="ECO:0000259" key="13">
    <source>
        <dbReference type="PROSITE" id="PS50106"/>
    </source>
</evidence>
<dbReference type="FunFam" id="3.10.20.90:FF:000031">
    <property type="entry name" value="Partitioning defective 6 homolog alpha"/>
    <property type="match status" value="1"/>
</dbReference>
<dbReference type="CDD" id="cd06403">
    <property type="entry name" value="PB1_Par6"/>
    <property type="match status" value="1"/>
</dbReference>
<dbReference type="GO" id="GO:0005923">
    <property type="term" value="C:bicellular tight junction"/>
    <property type="evidence" value="ECO:0007669"/>
    <property type="project" value="UniProtKB-SubCell"/>
</dbReference>
<evidence type="ECO:0000256" key="5">
    <source>
        <dbReference type="ARBA" id="ARBA00022427"/>
    </source>
</evidence>
<dbReference type="GO" id="GO:0007163">
    <property type="term" value="P:establishment or maintenance of cell polarity"/>
    <property type="evidence" value="ECO:0007669"/>
    <property type="project" value="TreeGrafter"/>
</dbReference>
<evidence type="ECO:0000259" key="14">
    <source>
        <dbReference type="PROSITE" id="PS51745"/>
    </source>
</evidence>
<evidence type="ECO:0000313" key="15">
    <source>
        <dbReference type="Ensembl" id="ENSELUP00000084932.1"/>
    </source>
</evidence>
<dbReference type="PANTHER" id="PTHR14102:SF3">
    <property type="entry name" value="PARTITIONING DEFECTIVE 6 HOMOLOG GAMMA"/>
    <property type="match status" value="1"/>
</dbReference>
<keyword evidence="11" id="KW-0131">Cell cycle</keyword>
<dbReference type="InterPro" id="IPR051741">
    <property type="entry name" value="PAR6_homolog"/>
</dbReference>
<dbReference type="FunFam" id="2.30.42.10:FF:000030">
    <property type="entry name" value="Partitioning defective 6 homolog beta"/>
    <property type="match status" value="1"/>
</dbReference>
<organism evidence="15 16">
    <name type="scientific">Esox lucius</name>
    <name type="common">Northern pike</name>
    <dbReference type="NCBI Taxonomy" id="8010"/>
    <lineage>
        <taxon>Eukaryota</taxon>
        <taxon>Metazoa</taxon>
        <taxon>Chordata</taxon>
        <taxon>Craniata</taxon>
        <taxon>Vertebrata</taxon>
        <taxon>Euteleostomi</taxon>
        <taxon>Actinopterygii</taxon>
        <taxon>Neopterygii</taxon>
        <taxon>Teleostei</taxon>
        <taxon>Protacanthopterygii</taxon>
        <taxon>Esociformes</taxon>
        <taxon>Esocidae</taxon>
        <taxon>Esox</taxon>
    </lineage>
</organism>
<dbReference type="InterPro" id="IPR000270">
    <property type="entry name" value="PB1_dom"/>
</dbReference>
<keyword evidence="16" id="KW-1185">Reference proteome</keyword>
<dbReference type="SUPFAM" id="SSF54277">
    <property type="entry name" value="CAD &amp; PB1 domains"/>
    <property type="match status" value="1"/>
</dbReference>
<evidence type="ECO:0000256" key="6">
    <source>
        <dbReference type="ARBA" id="ARBA00022475"/>
    </source>
</evidence>
<dbReference type="PANTHER" id="PTHR14102">
    <property type="entry name" value="PAR-6-RELATED"/>
    <property type="match status" value="1"/>
</dbReference>
<evidence type="ECO:0000256" key="12">
    <source>
        <dbReference type="SAM" id="MobiDB-lite"/>
    </source>
</evidence>
<accession>A0AAY5KF30</accession>
<proteinExistence type="inferred from homology"/>
<dbReference type="GO" id="GO:0060341">
    <property type="term" value="P:regulation of cellular localization"/>
    <property type="evidence" value="ECO:0007669"/>
    <property type="project" value="TreeGrafter"/>
</dbReference>
<feature type="compositionally biased region" description="Polar residues" evidence="12">
    <location>
        <begin position="371"/>
        <end position="389"/>
    </location>
</feature>
<evidence type="ECO:0000256" key="8">
    <source>
        <dbReference type="ARBA" id="ARBA00022618"/>
    </source>
</evidence>
<sequence length="426" mass="47050">MNGSNSKHLTHEETSVDRKNKKMNRTLSKSNCSLQYCAIVEVKSKYGAEFRRFSLDRFNPGEFQDFYKLILCLHHLTSIDIMIGYADIQGALLPINNNDNFRKAVSTASTLLRIFIQRQEEVDCNSFDHRATVTRRRKVPAIHLPHGDVNPKRPIIHISRPLDFRPVSSVIDADVLPETQRRVRLYRQGSGKPLGFYIRDGTTMRVTPHGLEKVPGVFISRLVPGGLAESTGLLAINDEVLEVNGIEVAGKALDQVTDMMVANSHNLIITVKPVSQRNNIVRTNSWMSGMITGSVGSLDNPSYHCMPVSVGAHSFTDDELQSDEDVVIESRLKNSTHHSSASMASRLQGHLPVALRAGLTLSSPQPPVTHSRVSMGQPSTAATQPSGRSTRGCLIPVALLNLRTELRRSLLLQRGGVEEDGIVITL</sequence>
<dbReference type="Pfam" id="PF00564">
    <property type="entry name" value="PB1"/>
    <property type="match status" value="1"/>
</dbReference>
<dbReference type="Pfam" id="PF00595">
    <property type="entry name" value="PDZ"/>
    <property type="match status" value="1"/>
</dbReference>
<dbReference type="InterPro" id="IPR053793">
    <property type="entry name" value="PB1-like"/>
</dbReference>
<dbReference type="Proteomes" id="UP000265140">
    <property type="component" value="Chromosome 20"/>
</dbReference>
<dbReference type="Ensembl" id="ENSELUT00000104063.1">
    <property type="protein sequence ID" value="ENSELUP00000084932.1"/>
    <property type="gene ID" value="ENSELUG00000007597.3"/>
</dbReference>
<evidence type="ECO:0000313" key="16">
    <source>
        <dbReference type="Proteomes" id="UP000265140"/>
    </source>
</evidence>
<feature type="domain" description="PB1" evidence="14">
    <location>
        <begin position="39"/>
        <end position="119"/>
    </location>
</feature>
<name>A0AAY5KF30_ESOLU</name>
<feature type="region of interest" description="Disordered" evidence="12">
    <location>
        <begin position="360"/>
        <end position="389"/>
    </location>
</feature>
<dbReference type="GeneTree" id="ENSGT00950000183211"/>
<dbReference type="InterPro" id="IPR001478">
    <property type="entry name" value="PDZ"/>
</dbReference>
<evidence type="ECO:0000256" key="9">
    <source>
        <dbReference type="ARBA" id="ARBA00022949"/>
    </source>
</evidence>
<keyword evidence="10" id="KW-0472">Membrane</keyword>
<evidence type="ECO:0000256" key="3">
    <source>
        <dbReference type="ARBA" id="ARBA00004496"/>
    </source>
</evidence>
<dbReference type="Gene3D" id="3.10.20.90">
    <property type="entry name" value="Phosphatidylinositol 3-kinase Catalytic Subunit, Chain A, domain 1"/>
    <property type="match status" value="1"/>
</dbReference>
<dbReference type="GO" id="GO:0005634">
    <property type="term" value="C:nucleus"/>
    <property type="evidence" value="ECO:0007669"/>
    <property type="project" value="TreeGrafter"/>
</dbReference>
<comment type="similarity">
    <text evidence="4">Belongs to the PAR6 family.</text>
</comment>
<evidence type="ECO:0000256" key="7">
    <source>
        <dbReference type="ARBA" id="ARBA00022490"/>
    </source>
</evidence>
<dbReference type="SMART" id="SM00666">
    <property type="entry name" value="PB1"/>
    <property type="match status" value="1"/>
</dbReference>
<dbReference type="InterPro" id="IPR036034">
    <property type="entry name" value="PDZ_sf"/>
</dbReference>
<dbReference type="CDD" id="cd06718">
    <property type="entry name" value="PDZ_Par6-like"/>
    <property type="match status" value="1"/>
</dbReference>
<dbReference type="InterPro" id="IPR034868">
    <property type="entry name" value="PB1_Par6"/>
</dbReference>
<dbReference type="SMART" id="SM00228">
    <property type="entry name" value="PDZ"/>
    <property type="match status" value="1"/>
</dbReference>